<reference evidence="2 3" key="1">
    <citation type="journal article" date="2014" name="PLoS Genet.">
        <title>Analysis of the Phlebiopsis gigantea genome, transcriptome and secretome provides insight into its pioneer colonization strategies of wood.</title>
        <authorList>
            <person name="Hori C."/>
            <person name="Ishida T."/>
            <person name="Igarashi K."/>
            <person name="Samejima M."/>
            <person name="Suzuki H."/>
            <person name="Master E."/>
            <person name="Ferreira P."/>
            <person name="Ruiz-Duenas F.J."/>
            <person name="Held B."/>
            <person name="Canessa P."/>
            <person name="Larrondo L.F."/>
            <person name="Schmoll M."/>
            <person name="Druzhinina I.S."/>
            <person name="Kubicek C.P."/>
            <person name="Gaskell J.A."/>
            <person name="Kersten P."/>
            <person name="St John F."/>
            <person name="Glasner J."/>
            <person name="Sabat G."/>
            <person name="Splinter BonDurant S."/>
            <person name="Syed K."/>
            <person name="Yadav J."/>
            <person name="Mgbeahuruike A.C."/>
            <person name="Kovalchuk A."/>
            <person name="Asiegbu F.O."/>
            <person name="Lackner G."/>
            <person name="Hoffmeister D."/>
            <person name="Rencoret J."/>
            <person name="Gutierrez A."/>
            <person name="Sun H."/>
            <person name="Lindquist E."/>
            <person name="Barry K."/>
            <person name="Riley R."/>
            <person name="Grigoriev I.V."/>
            <person name="Henrissat B."/>
            <person name="Kues U."/>
            <person name="Berka R.M."/>
            <person name="Martinez A.T."/>
            <person name="Covert S.F."/>
            <person name="Blanchette R.A."/>
            <person name="Cullen D."/>
        </authorList>
    </citation>
    <scope>NUCLEOTIDE SEQUENCE [LARGE SCALE GENOMIC DNA]</scope>
    <source>
        <strain evidence="2 3">11061_1 CR5-6</strain>
    </source>
</reference>
<name>A0A0C3S5R3_PHLG1</name>
<evidence type="ECO:0000256" key="1">
    <source>
        <dbReference type="SAM" id="MobiDB-lite"/>
    </source>
</evidence>
<feature type="region of interest" description="Disordered" evidence="1">
    <location>
        <begin position="205"/>
        <end position="255"/>
    </location>
</feature>
<dbReference type="EMBL" id="KN840534">
    <property type="protein sequence ID" value="KIP05752.1"/>
    <property type="molecule type" value="Genomic_DNA"/>
</dbReference>
<accession>A0A0C3S5R3</accession>
<feature type="compositionally biased region" description="Basic and acidic residues" evidence="1">
    <location>
        <begin position="295"/>
        <end position="307"/>
    </location>
</feature>
<keyword evidence="3" id="KW-1185">Reference proteome</keyword>
<proteinExistence type="predicted"/>
<feature type="compositionally biased region" description="Polar residues" evidence="1">
    <location>
        <begin position="313"/>
        <end position="326"/>
    </location>
</feature>
<feature type="compositionally biased region" description="Low complexity" evidence="1">
    <location>
        <begin position="80"/>
        <end position="91"/>
    </location>
</feature>
<feature type="compositionally biased region" description="Acidic residues" evidence="1">
    <location>
        <begin position="205"/>
        <end position="214"/>
    </location>
</feature>
<evidence type="ECO:0000313" key="3">
    <source>
        <dbReference type="Proteomes" id="UP000053257"/>
    </source>
</evidence>
<feature type="compositionally biased region" description="Acidic residues" evidence="1">
    <location>
        <begin position="222"/>
        <end position="240"/>
    </location>
</feature>
<feature type="region of interest" description="Disordered" evidence="1">
    <location>
        <begin position="290"/>
        <end position="349"/>
    </location>
</feature>
<dbReference type="Proteomes" id="UP000053257">
    <property type="component" value="Unassembled WGS sequence"/>
</dbReference>
<feature type="region of interest" description="Disordered" evidence="1">
    <location>
        <begin position="74"/>
        <end position="134"/>
    </location>
</feature>
<dbReference type="HOGENOM" id="CLU_795853_0_0_1"/>
<sequence length="349" mass="38586">NNEDGHEGDNEAGDTENEEDETPLDRAARLLAAQEQRDQQFAQLAFVNAVDHRLRALQAMPRGQWQMMREPRSGILPVVGSGSTQTTNNTTEAVPPPPPSRAPEHAQYNDAEPSATRAKEPSPGPGSKRKRDEDVDVLLPCTVVRGPAPYRIRRVLERIPGDIPRTIPNNTLATNSTAARRKRRKTTLVQTIRLRRTHEWPVDVADDGVCDDLSDADKSGSDSDDNSDCDLDESDGEADTQSDAPKPSAGTVTPMSAPLNKIARFYIAWKQRRNQGALLDAVFQRLEQTTAGDEESAKRTGPRDRRSLPHQLAMSQSTHSMMTPNHRQLGPTRKWDSGADLPSSTQRRL</sequence>
<gene>
    <name evidence="2" type="ORF">PHLGIDRAFT_119521</name>
</gene>
<organism evidence="2 3">
    <name type="scientific">Phlebiopsis gigantea (strain 11061_1 CR5-6)</name>
    <name type="common">White-rot fungus</name>
    <name type="synonym">Peniophora gigantea</name>
    <dbReference type="NCBI Taxonomy" id="745531"/>
    <lineage>
        <taxon>Eukaryota</taxon>
        <taxon>Fungi</taxon>
        <taxon>Dikarya</taxon>
        <taxon>Basidiomycota</taxon>
        <taxon>Agaricomycotina</taxon>
        <taxon>Agaricomycetes</taxon>
        <taxon>Polyporales</taxon>
        <taxon>Phanerochaetaceae</taxon>
        <taxon>Phlebiopsis</taxon>
    </lineage>
</organism>
<evidence type="ECO:0000313" key="2">
    <source>
        <dbReference type="EMBL" id="KIP05752.1"/>
    </source>
</evidence>
<protein>
    <submittedName>
        <fullName evidence="2">Uncharacterized protein</fullName>
    </submittedName>
</protein>
<feature type="region of interest" description="Disordered" evidence="1">
    <location>
        <begin position="1"/>
        <end position="27"/>
    </location>
</feature>
<dbReference type="AlphaFoldDB" id="A0A0C3S5R3"/>
<feature type="non-terminal residue" evidence="2">
    <location>
        <position position="1"/>
    </location>
</feature>
<feature type="compositionally biased region" description="Acidic residues" evidence="1">
    <location>
        <begin position="10"/>
        <end position="22"/>
    </location>
</feature>